<proteinExistence type="predicted"/>
<dbReference type="EMBL" id="SUNJ01014038">
    <property type="protein sequence ID" value="TPP56819.1"/>
    <property type="molecule type" value="Genomic_DNA"/>
</dbReference>
<keyword evidence="2" id="KW-1185">Reference proteome</keyword>
<dbReference type="Proteomes" id="UP000316759">
    <property type="component" value="Unassembled WGS sequence"/>
</dbReference>
<name>A0A504Y9J0_FASGI</name>
<dbReference type="AlphaFoldDB" id="A0A504Y9J0"/>
<gene>
    <name evidence="1" type="ORF">FGIG_07089</name>
</gene>
<reference evidence="1 2" key="1">
    <citation type="submission" date="2019-04" db="EMBL/GenBank/DDBJ databases">
        <title>Annotation for the trematode Fasciola gigantica.</title>
        <authorList>
            <person name="Choi Y.-J."/>
        </authorList>
    </citation>
    <scope>NUCLEOTIDE SEQUENCE [LARGE SCALE GENOMIC DNA]</scope>
    <source>
        <strain evidence="1">Uganda_cow_1</strain>
    </source>
</reference>
<organism evidence="1 2">
    <name type="scientific">Fasciola gigantica</name>
    <name type="common">Giant liver fluke</name>
    <dbReference type="NCBI Taxonomy" id="46835"/>
    <lineage>
        <taxon>Eukaryota</taxon>
        <taxon>Metazoa</taxon>
        <taxon>Spiralia</taxon>
        <taxon>Lophotrochozoa</taxon>
        <taxon>Platyhelminthes</taxon>
        <taxon>Trematoda</taxon>
        <taxon>Digenea</taxon>
        <taxon>Plagiorchiida</taxon>
        <taxon>Echinostomata</taxon>
        <taxon>Echinostomatoidea</taxon>
        <taxon>Fasciolidae</taxon>
        <taxon>Fasciola</taxon>
    </lineage>
</organism>
<evidence type="ECO:0000313" key="1">
    <source>
        <dbReference type="EMBL" id="TPP56819.1"/>
    </source>
</evidence>
<protein>
    <submittedName>
        <fullName evidence="1">Uncharacterized protein</fullName>
    </submittedName>
</protein>
<sequence>MPRIVANALSTCTNHCEERGKYAFKRPKIHDLMLGITRYNLVRSRNKNVFPISHRQGEEVNRAVRGWIHDTEENYGRRLNSTFARDEQGSVDLDLDT</sequence>
<comment type="caution">
    <text evidence="1">The sequence shown here is derived from an EMBL/GenBank/DDBJ whole genome shotgun (WGS) entry which is preliminary data.</text>
</comment>
<accession>A0A504Y9J0</accession>
<evidence type="ECO:0000313" key="2">
    <source>
        <dbReference type="Proteomes" id="UP000316759"/>
    </source>
</evidence>